<dbReference type="RefSeq" id="WP_068534368.1">
    <property type="nucleotide sequence ID" value="NZ_LVJH01000027.1"/>
</dbReference>
<dbReference type="OrthoDB" id="2081705at2"/>
<evidence type="ECO:0000259" key="2">
    <source>
        <dbReference type="Pfam" id="PF09835"/>
    </source>
</evidence>
<keyword evidence="1" id="KW-1133">Transmembrane helix</keyword>
<feature type="transmembrane region" description="Helical" evidence="1">
    <location>
        <begin position="60"/>
        <end position="80"/>
    </location>
</feature>
<sequence length="154" mass="17451">MKLRIFRKLKYDSLRLLRIKKSDHLISIGFIAGFFHCWFPTFGIGILLSIGLARLLRGNIVAAVISGSLGTLMWPGLFFLNYKIGLVLISLFYFTSIQGTPEIAMTGISFGHLGMNFLVGSIVNSIVFSIIGYFLLRFVLMKYRLPLLKRLKRT</sequence>
<feature type="transmembrane region" description="Helical" evidence="1">
    <location>
        <begin position="25"/>
        <end position="48"/>
    </location>
</feature>
<evidence type="ECO:0000313" key="3">
    <source>
        <dbReference type="EMBL" id="OAB41730.1"/>
    </source>
</evidence>
<proteinExistence type="predicted"/>
<evidence type="ECO:0000256" key="1">
    <source>
        <dbReference type="SAM" id="Phobius"/>
    </source>
</evidence>
<dbReference type="PANTHER" id="PTHR40547:SF1">
    <property type="entry name" value="SLL0298 PROTEIN"/>
    <property type="match status" value="1"/>
</dbReference>
<dbReference type="EMBL" id="LVJH01000027">
    <property type="protein sequence ID" value="OAB41730.1"/>
    <property type="molecule type" value="Genomic_DNA"/>
</dbReference>
<feature type="transmembrane region" description="Helical" evidence="1">
    <location>
        <begin position="117"/>
        <end position="140"/>
    </location>
</feature>
<dbReference type="Proteomes" id="UP000076967">
    <property type="component" value="Unassembled WGS sequence"/>
</dbReference>
<comment type="caution">
    <text evidence="3">The sequence shown here is derived from an EMBL/GenBank/DDBJ whole genome shotgun (WGS) entry which is preliminary data.</text>
</comment>
<feature type="transmembrane region" description="Helical" evidence="1">
    <location>
        <begin position="87"/>
        <end position="111"/>
    </location>
</feature>
<dbReference type="STRING" id="494026.PGLA_15785"/>
<feature type="domain" description="DUF2062" evidence="2">
    <location>
        <begin position="7"/>
        <end position="144"/>
    </location>
</feature>
<reference evidence="3 4" key="1">
    <citation type="submission" date="2016-03" db="EMBL/GenBank/DDBJ databases">
        <title>Draft genome sequence of Paenibacillus glacialis DSM 22343.</title>
        <authorList>
            <person name="Shin S.-K."/>
            <person name="Yi H."/>
        </authorList>
    </citation>
    <scope>NUCLEOTIDE SEQUENCE [LARGE SCALE GENOMIC DNA]</scope>
    <source>
        <strain evidence="3 4">DSM 22343</strain>
    </source>
</reference>
<keyword evidence="1" id="KW-0812">Transmembrane</keyword>
<organism evidence="3 4">
    <name type="scientific">Paenibacillus glacialis</name>
    <dbReference type="NCBI Taxonomy" id="494026"/>
    <lineage>
        <taxon>Bacteria</taxon>
        <taxon>Bacillati</taxon>
        <taxon>Bacillota</taxon>
        <taxon>Bacilli</taxon>
        <taxon>Bacillales</taxon>
        <taxon>Paenibacillaceae</taxon>
        <taxon>Paenibacillus</taxon>
    </lineage>
</organism>
<dbReference type="InterPro" id="IPR018639">
    <property type="entry name" value="DUF2062"/>
</dbReference>
<keyword evidence="4" id="KW-1185">Reference proteome</keyword>
<dbReference type="PANTHER" id="PTHR40547">
    <property type="entry name" value="SLL0298 PROTEIN"/>
    <property type="match status" value="1"/>
</dbReference>
<name>A0A162Q2Y6_9BACL</name>
<accession>A0A162Q2Y6</accession>
<protein>
    <recommendedName>
        <fullName evidence="2">DUF2062 domain-containing protein</fullName>
    </recommendedName>
</protein>
<keyword evidence="1" id="KW-0472">Membrane</keyword>
<dbReference type="AlphaFoldDB" id="A0A162Q2Y6"/>
<evidence type="ECO:0000313" key="4">
    <source>
        <dbReference type="Proteomes" id="UP000076967"/>
    </source>
</evidence>
<dbReference type="Pfam" id="PF09835">
    <property type="entry name" value="DUF2062"/>
    <property type="match status" value="1"/>
</dbReference>
<gene>
    <name evidence="3" type="ORF">PGLA_15785</name>
</gene>